<evidence type="ECO:0000256" key="7">
    <source>
        <dbReference type="ARBA" id="ARBA00046432"/>
    </source>
</evidence>
<dbReference type="InterPro" id="IPR037171">
    <property type="entry name" value="NagB/RpiA_transferase-like"/>
</dbReference>
<comment type="subcellular location">
    <subcellularLocation>
        <location evidence="1">Cytoplasm</location>
        <location evidence="1">Cytosol</location>
    </subcellularLocation>
</comment>
<proteinExistence type="inferred from homology"/>
<sequence length="315" mass="35112">MEKDLSKHGFRQRATGSEMVFTTLDMLLDYSVSSDEKSFARELLNIYERIVAERPASAGVLNILRIIIESFLKNGLQTISSLITDLRSGYDKALWASAEVACKRVSKGDVLMTNSNSLAVRRFFAKLKEENIDAEVYVPESRPGLEGLLLAEYLEELGFNVNLIVDSAMRYFMKNVDKVFLGAEAVAANGAVVSKAGSSLMALDAKEARVRVYVIAPLLKFSFESIYGEMIKLPEGGWELLMDDETRNTLPLNYVARAPLYDVTPPEYIDAIATEYGIFSPQAIPILLREIYGSYPPGITPLPKLVKQLKEVYNI</sequence>
<keyword evidence="2" id="KW-0963">Cytoplasm</keyword>
<dbReference type="Gene3D" id="3.40.50.10470">
    <property type="entry name" value="Translation initiation factor eif-2b, domain 2"/>
    <property type="match status" value="1"/>
</dbReference>
<dbReference type="GO" id="GO:0003743">
    <property type="term" value="F:translation initiation factor activity"/>
    <property type="evidence" value="ECO:0007669"/>
    <property type="project" value="UniProtKB-KW"/>
</dbReference>
<evidence type="ECO:0000256" key="8">
    <source>
        <dbReference type="RuleBase" id="RU003814"/>
    </source>
</evidence>
<evidence type="ECO:0000313" key="9">
    <source>
        <dbReference type="EMBL" id="HEF86789.1"/>
    </source>
</evidence>
<dbReference type="InterPro" id="IPR000649">
    <property type="entry name" value="IF-2B-related"/>
</dbReference>
<comment type="subunit">
    <text evidence="7">Component of the translation initiation factor 2B (eIF2B) complex which is a heterodecamer of two sets of five different subunits: alpha, beta, gamma, delta and epsilon. Subunits alpha, beta and delta comprise a regulatory subcomplex and subunits epsilon and gamma comprise a catalytic subcomplex. Within the complex, the hexameric regulatory complex resides at the center, with the two heterodimeric catalytic subcomplexes bound on opposite sides.</text>
</comment>
<dbReference type="InterPro" id="IPR042529">
    <property type="entry name" value="IF_2B-like_C"/>
</dbReference>
<dbReference type="SUPFAM" id="SSF100950">
    <property type="entry name" value="NagB/RpiA/CoA transferase-like"/>
    <property type="match status" value="1"/>
</dbReference>
<evidence type="ECO:0000256" key="2">
    <source>
        <dbReference type="ARBA" id="ARBA00022490"/>
    </source>
</evidence>
<keyword evidence="3 9" id="KW-0396">Initiation factor</keyword>
<gene>
    <name evidence="9" type="ORF">ENP55_00455</name>
</gene>
<name>A0A7C2BJV5_9CREN</name>
<dbReference type="Pfam" id="PF01008">
    <property type="entry name" value="IF-2B"/>
    <property type="match status" value="1"/>
</dbReference>
<organism evidence="9">
    <name type="scientific">Thermosphaera aggregans</name>
    <dbReference type="NCBI Taxonomy" id="54254"/>
    <lineage>
        <taxon>Archaea</taxon>
        <taxon>Thermoproteota</taxon>
        <taxon>Thermoprotei</taxon>
        <taxon>Desulfurococcales</taxon>
        <taxon>Desulfurococcaceae</taxon>
        <taxon>Thermosphaera</taxon>
    </lineage>
</organism>
<evidence type="ECO:0000256" key="4">
    <source>
        <dbReference type="ARBA" id="ARBA00022917"/>
    </source>
</evidence>
<evidence type="ECO:0000256" key="1">
    <source>
        <dbReference type="ARBA" id="ARBA00004514"/>
    </source>
</evidence>
<dbReference type="GO" id="GO:0005829">
    <property type="term" value="C:cytosol"/>
    <property type="evidence" value="ECO:0007669"/>
    <property type="project" value="UniProtKB-SubCell"/>
</dbReference>
<comment type="caution">
    <text evidence="9">The sequence shown here is derived from an EMBL/GenBank/DDBJ whole genome shotgun (WGS) entry which is preliminary data.</text>
</comment>
<evidence type="ECO:0000256" key="6">
    <source>
        <dbReference type="ARBA" id="ARBA00044356"/>
    </source>
</evidence>
<reference evidence="9" key="1">
    <citation type="journal article" date="2020" name="mSystems">
        <title>Genome- and Community-Level Interaction Insights into Carbon Utilization and Element Cycling Functions of Hydrothermarchaeota in Hydrothermal Sediment.</title>
        <authorList>
            <person name="Zhou Z."/>
            <person name="Liu Y."/>
            <person name="Xu W."/>
            <person name="Pan J."/>
            <person name="Luo Z.H."/>
            <person name="Li M."/>
        </authorList>
    </citation>
    <scope>NUCLEOTIDE SEQUENCE [LARGE SCALE GENOMIC DNA]</scope>
    <source>
        <strain evidence="9">SpSt-23</strain>
    </source>
</reference>
<evidence type="ECO:0000256" key="3">
    <source>
        <dbReference type="ARBA" id="ARBA00022540"/>
    </source>
</evidence>
<dbReference type="EMBL" id="DSJT01000003">
    <property type="protein sequence ID" value="HEF86789.1"/>
    <property type="molecule type" value="Genomic_DNA"/>
</dbReference>
<accession>A0A7C2BJV5</accession>
<dbReference type="AlphaFoldDB" id="A0A7C2BJV5"/>
<protein>
    <recommendedName>
        <fullName evidence="5">Translation initiation factor eIF2B subunit delta</fullName>
    </recommendedName>
    <alternativeName>
        <fullName evidence="6">eIF2B GDP-GTP exchange factor subunit delta</fullName>
    </alternativeName>
</protein>
<evidence type="ECO:0000256" key="5">
    <source>
        <dbReference type="ARBA" id="ARBA00044147"/>
    </source>
</evidence>
<comment type="similarity">
    <text evidence="8">Belongs to the eIF-2B alpha/beta/delta subunits family.</text>
</comment>
<dbReference type="PANTHER" id="PTHR10233:SF14">
    <property type="entry name" value="TRANSLATION INITIATION FACTOR EIF-2B SUBUNIT DELTA"/>
    <property type="match status" value="1"/>
</dbReference>
<keyword evidence="4" id="KW-0648">Protein biosynthesis</keyword>
<dbReference type="PANTHER" id="PTHR10233">
    <property type="entry name" value="TRANSLATION INITIATION FACTOR EIF-2B"/>
    <property type="match status" value="1"/>
</dbReference>